<evidence type="ECO:0000256" key="4">
    <source>
        <dbReference type="ARBA" id="ARBA00022692"/>
    </source>
</evidence>
<evidence type="ECO:0000256" key="5">
    <source>
        <dbReference type="ARBA" id="ARBA00022989"/>
    </source>
</evidence>
<dbReference type="Gene3D" id="1.20.1250.20">
    <property type="entry name" value="MFS general substrate transporter like domains"/>
    <property type="match status" value="1"/>
</dbReference>
<keyword evidence="4 7" id="KW-0812">Transmembrane</keyword>
<comment type="similarity">
    <text evidence="2">Belongs to the major facilitator superfamily. TCR/Tet family.</text>
</comment>
<accession>G2YR21</accession>
<feature type="transmembrane region" description="Helical" evidence="7">
    <location>
        <begin position="38"/>
        <end position="66"/>
    </location>
</feature>
<evidence type="ECO:0000256" key="3">
    <source>
        <dbReference type="ARBA" id="ARBA00022448"/>
    </source>
</evidence>
<reference evidence="10" key="1">
    <citation type="journal article" date="2011" name="PLoS Genet.">
        <title>Genomic analysis of the necrotrophic fungal pathogens Sclerotinia sclerotiorum and Botrytis cinerea.</title>
        <authorList>
            <person name="Amselem J."/>
            <person name="Cuomo C.A."/>
            <person name="van Kan J.A."/>
            <person name="Viaud M."/>
            <person name="Benito E.P."/>
            <person name="Couloux A."/>
            <person name="Coutinho P.M."/>
            <person name="de Vries R.P."/>
            <person name="Dyer P.S."/>
            <person name="Fillinger S."/>
            <person name="Fournier E."/>
            <person name="Gout L."/>
            <person name="Hahn M."/>
            <person name="Kohn L."/>
            <person name="Lapalu N."/>
            <person name="Plummer K.M."/>
            <person name="Pradier J.M."/>
            <person name="Quevillon E."/>
            <person name="Sharon A."/>
            <person name="Simon A."/>
            <person name="ten Have A."/>
            <person name="Tudzynski B."/>
            <person name="Tudzynski P."/>
            <person name="Wincker P."/>
            <person name="Andrew M."/>
            <person name="Anthouard V."/>
            <person name="Beever R.E."/>
            <person name="Beffa R."/>
            <person name="Benoit I."/>
            <person name="Bouzid O."/>
            <person name="Brault B."/>
            <person name="Chen Z."/>
            <person name="Choquer M."/>
            <person name="Collemare J."/>
            <person name="Cotton P."/>
            <person name="Danchin E.G."/>
            <person name="Da Silva C."/>
            <person name="Gautier A."/>
            <person name="Giraud C."/>
            <person name="Giraud T."/>
            <person name="Gonzalez C."/>
            <person name="Grossetete S."/>
            <person name="Guldener U."/>
            <person name="Henrissat B."/>
            <person name="Howlett B.J."/>
            <person name="Kodira C."/>
            <person name="Kretschmer M."/>
            <person name="Lappartient A."/>
            <person name="Leroch M."/>
            <person name="Levis C."/>
            <person name="Mauceli E."/>
            <person name="Neuveglise C."/>
            <person name="Oeser B."/>
            <person name="Pearson M."/>
            <person name="Poulain J."/>
            <person name="Poussereau N."/>
            <person name="Quesneville H."/>
            <person name="Rascle C."/>
            <person name="Schumacher J."/>
            <person name="Segurens B."/>
            <person name="Sexton A."/>
            <person name="Silva E."/>
            <person name="Sirven C."/>
            <person name="Soanes D.M."/>
            <person name="Talbot N.J."/>
            <person name="Templeton M."/>
            <person name="Yandava C."/>
            <person name="Yarden O."/>
            <person name="Zeng Q."/>
            <person name="Rollins J.A."/>
            <person name="Lebrun M.H."/>
            <person name="Dickman M."/>
        </authorList>
    </citation>
    <scope>NUCLEOTIDE SEQUENCE [LARGE SCALE GENOMIC DNA]</scope>
    <source>
        <strain evidence="10">T4</strain>
    </source>
</reference>
<dbReference type="PANTHER" id="PTHR23501">
    <property type="entry name" value="MAJOR FACILITATOR SUPERFAMILY"/>
    <property type="match status" value="1"/>
</dbReference>
<comment type="subcellular location">
    <subcellularLocation>
        <location evidence="1">Membrane</location>
        <topology evidence="1">Multi-pass membrane protein</topology>
    </subcellularLocation>
</comment>
<dbReference type="InParanoid" id="G2YR21"/>
<evidence type="ECO:0000313" key="9">
    <source>
        <dbReference type="EMBL" id="CCD54069.1"/>
    </source>
</evidence>
<feature type="domain" description="Major facilitator superfamily (MFS) profile" evidence="8">
    <location>
        <begin position="41"/>
        <end position="240"/>
    </location>
</feature>
<dbReference type="HOGENOM" id="CLU_1156227_0_0_1"/>
<evidence type="ECO:0000256" key="7">
    <source>
        <dbReference type="SAM" id="Phobius"/>
    </source>
</evidence>
<evidence type="ECO:0000256" key="2">
    <source>
        <dbReference type="ARBA" id="ARBA00007520"/>
    </source>
</evidence>
<evidence type="ECO:0000256" key="1">
    <source>
        <dbReference type="ARBA" id="ARBA00004141"/>
    </source>
</evidence>
<dbReference type="GO" id="GO:0022857">
    <property type="term" value="F:transmembrane transporter activity"/>
    <property type="evidence" value="ECO:0007669"/>
    <property type="project" value="InterPro"/>
</dbReference>
<dbReference type="STRING" id="999810.G2YR21"/>
<feature type="transmembrane region" description="Helical" evidence="7">
    <location>
        <begin position="130"/>
        <end position="152"/>
    </location>
</feature>
<feature type="transmembrane region" description="Helical" evidence="7">
    <location>
        <begin position="78"/>
        <end position="98"/>
    </location>
</feature>
<keyword evidence="3" id="KW-0813">Transport</keyword>
<dbReference type="OrthoDB" id="10021397at2759"/>
<dbReference type="PROSITE" id="PS50850">
    <property type="entry name" value="MFS"/>
    <property type="match status" value="1"/>
</dbReference>
<feature type="transmembrane region" description="Helical" evidence="7">
    <location>
        <begin position="206"/>
        <end position="235"/>
    </location>
</feature>
<evidence type="ECO:0000313" key="10">
    <source>
        <dbReference type="Proteomes" id="UP000008177"/>
    </source>
</evidence>
<dbReference type="Proteomes" id="UP000008177">
    <property type="component" value="Unplaced contigs"/>
</dbReference>
<keyword evidence="6 7" id="KW-0472">Membrane</keyword>
<gene>
    <name evidence="9" type="ORF">BofuT4_P132490.1</name>
</gene>
<organism evidence="9 10">
    <name type="scientific">Botryotinia fuckeliana (strain T4)</name>
    <name type="common">Noble rot fungus</name>
    <name type="synonym">Botrytis cinerea</name>
    <dbReference type="NCBI Taxonomy" id="999810"/>
    <lineage>
        <taxon>Eukaryota</taxon>
        <taxon>Fungi</taxon>
        <taxon>Dikarya</taxon>
        <taxon>Ascomycota</taxon>
        <taxon>Pezizomycotina</taxon>
        <taxon>Leotiomycetes</taxon>
        <taxon>Helotiales</taxon>
        <taxon>Sclerotiniaceae</taxon>
        <taxon>Botrytis</taxon>
    </lineage>
</organism>
<dbReference type="AlphaFoldDB" id="G2YR21"/>
<dbReference type="EMBL" id="FQ790349">
    <property type="protein sequence ID" value="CCD54069.1"/>
    <property type="molecule type" value="Genomic_DNA"/>
</dbReference>
<keyword evidence="5 7" id="KW-1133">Transmembrane helix</keyword>
<name>G2YR21_BOTF4</name>
<dbReference type="InterPro" id="IPR036259">
    <property type="entry name" value="MFS_trans_sf"/>
</dbReference>
<dbReference type="GO" id="GO:0005886">
    <property type="term" value="C:plasma membrane"/>
    <property type="evidence" value="ECO:0007669"/>
    <property type="project" value="TreeGrafter"/>
</dbReference>
<protein>
    <submittedName>
        <fullName evidence="9">Similar to MFS mdr transporter (Incomplete)</fullName>
    </submittedName>
</protein>
<dbReference type="PANTHER" id="PTHR23501:SF12">
    <property type="entry name" value="MAJOR FACILITATOR SUPERFAMILY (MFS) PROFILE DOMAIN-CONTAINING PROTEIN-RELATED"/>
    <property type="match status" value="1"/>
</dbReference>
<evidence type="ECO:0000259" key="8">
    <source>
        <dbReference type="PROSITE" id="PS50850"/>
    </source>
</evidence>
<feature type="transmembrane region" description="Helical" evidence="7">
    <location>
        <begin position="164"/>
        <end position="186"/>
    </location>
</feature>
<evidence type="ECO:0000256" key="6">
    <source>
        <dbReference type="ARBA" id="ARBA00023136"/>
    </source>
</evidence>
<dbReference type="InterPro" id="IPR020846">
    <property type="entry name" value="MFS_dom"/>
</dbReference>
<dbReference type="SUPFAM" id="SSF103473">
    <property type="entry name" value="MFS general substrate transporter"/>
    <property type="match status" value="1"/>
</dbReference>
<sequence length="240" mass="26176">MESNPKGVPRASSAVKDNGQPVIMTTDEEKETAKLPTWVPLVVAILSNLCFYAIDNTIVAVIQPIFPPKVNKYRASNFHHIFFLMAVTATVLVNGKLFVSFNAKILYIAFSLLFVIGSIIYGAAPNTTALIFGRVIRGVSGTGMYLGALTLISVNTSPKETIEYIECFALVWGFGSVIEPLVRGAFTDSSATLRWVGFVADALTDTYILIYAAAALSLVLSVFFTAVFLLMTVLYPKKLW</sequence>
<proteinExistence type="inferred from homology"/>
<feature type="transmembrane region" description="Helical" evidence="7">
    <location>
        <begin position="105"/>
        <end position="124"/>
    </location>
</feature>